<dbReference type="InterPro" id="IPR053161">
    <property type="entry name" value="Ulvan_degrading_GH"/>
</dbReference>
<sequence length="1060" mass="122655">MFLHHKPEKMRQEDFKNPPAKFRGAPFWAWNCKLEKEMLRRQIGYFKEMGMGGFHMHCRTGMDTEYLGQEFMDLAEDCNETAKKNGMLCWLYDEDRYASGFGGGYVTRNIRFRERYLLLTPEVREDTEPDYRHFEESCEKGKEPAGYYLCSYRVTLKDGILSEYQVLEKPAGEENIWNAYLMIDEKSSWWNNQTYVNTLDPNALKCFIETTHERYYERLGEDFGKSIPAIFTDEPQFMQMENLSFAGERRALKFPFTDDLEESFRGKYGYSLLEHFPEVVWEQTKPATVRYHFIDHLTDRFSQAYAGQISRWCENHNIAMTGHMKGEETLKSQTVFTGETMRSLQYFHIPGHDVLCDQRDYPTAKMAQSIARQMGRYGALSETYGVTNWDFDFKGHKMSGDWQAALGIGVRVHHVSWLSMRGEAKRDYPASINYQSPWYREYSLLETYFGRVNAALTSGSPSVKVGIIHPVESFWMVFGPNDQTSERQLALEEGYRNLCDWLTFGLIDFDYISEAVLEKESGPAFDGQGFVMGQMRYQVILVPGCLTLRSSTRKRLEEFAQNGGTVLILGEAPCWTDGKEDACAGRLEKICGTIPFERGALMRRLEPFRDVEVLLEDGSRADNLVYQMRTDEEGQWLFIAHGFEKLRDTFWSMVECRDYPYMEKLHIHLKGEVSLTVYDAMTGEKRQIPAHRRNGRTETEVLLGIHDSLLLRLESVKDGSDKQTEEGTEWIQTKRLRVPQPWKISREEPNVLILDRASYRIDEEAWQPEDDILRLDNICRSRFGYPPKEEAGAQPWTIRAETDFPHMLSLRFTVKSTLDTTADLALEDPDTTEIIVNGMSVNHSDTGWYVDEAIRVVKLPQLKKGTNLIELRIPYGEKANVENCYLLGDFGVENTGRENLLIPARKRYVFGDLTRQGMPFYGGNLTYHCSLEITEKEEVRLKAQYFEGPLLGVTVNKKKMGIIAFAPYELSLGELDPGVYELEITAYGNRYNTFGQLHNCDENYSWFASCSWRTKGDRYCEEYLTKRLGLWAAPEILTFRKKDTGTDNQDKEPAHRGEVS</sequence>
<dbReference type="Proteomes" id="UP000886723">
    <property type="component" value="Unassembled WGS sequence"/>
</dbReference>
<protein>
    <recommendedName>
        <fullName evidence="3">Alpha-L-rhamnosidase</fullName>
    </recommendedName>
</protein>
<dbReference type="Gene3D" id="3.40.50.880">
    <property type="match status" value="1"/>
</dbReference>
<dbReference type="PANTHER" id="PTHR36848:SF2">
    <property type="entry name" value="SECRETED PROTEIN"/>
    <property type="match status" value="1"/>
</dbReference>
<gene>
    <name evidence="1" type="ORF">IAA63_10945</name>
</gene>
<dbReference type="PANTHER" id="PTHR36848">
    <property type="entry name" value="DNA-BINDING PROTEIN (PUTATIVE SECRETED PROTEIN)-RELATED"/>
    <property type="match status" value="1"/>
</dbReference>
<dbReference type="AlphaFoldDB" id="A0A9D1NX31"/>
<organism evidence="1 2">
    <name type="scientific">Candidatus Pullilachnospira stercoravium</name>
    <dbReference type="NCBI Taxonomy" id="2840913"/>
    <lineage>
        <taxon>Bacteria</taxon>
        <taxon>Bacillati</taxon>
        <taxon>Bacillota</taxon>
        <taxon>Clostridia</taxon>
        <taxon>Lachnospirales</taxon>
        <taxon>Lachnospiraceae</taxon>
        <taxon>Lachnospiraceae incertae sedis</taxon>
        <taxon>Candidatus Pullilachnospira</taxon>
    </lineage>
</organism>
<evidence type="ECO:0000313" key="1">
    <source>
        <dbReference type="EMBL" id="HIV13640.1"/>
    </source>
</evidence>
<accession>A0A9D1NX31</accession>
<proteinExistence type="predicted"/>
<reference evidence="1" key="2">
    <citation type="journal article" date="2021" name="PeerJ">
        <title>Extensive microbial diversity within the chicken gut microbiome revealed by metagenomics and culture.</title>
        <authorList>
            <person name="Gilroy R."/>
            <person name="Ravi A."/>
            <person name="Getino M."/>
            <person name="Pursley I."/>
            <person name="Horton D.L."/>
            <person name="Alikhan N.F."/>
            <person name="Baker D."/>
            <person name="Gharbi K."/>
            <person name="Hall N."/>
            <person name="Watson M."/>
            <person name="Adriaenssens E.M."/>
            <person name="Foster-Nyarko E."/>
            <person name="Jarju S."/>
            <person name="Secka A."/>
            <person name="Antonio M."/>
            <person name="Oren A."/>
            <person name="Chaudhuri R.R."/>
            <person name="La Ragione R."/>
            <person name="Hildebrand F."/>
            <person name="Pallen M.J."/>
        </authorList>
    </citation>
    <scope>NUCLEOTIDE SEQUENCE</scope>
    <source>
        <strain evidence="1">ChiBcec2-4451</strain>
    </source>
</reference>
<dbReference type="CDD" id="cd03143">
    <property type="entry name" value="A4_beta-galactosidase_middle_domain"/>
    <property type="match status" value="1"/>
</dbReference>
<comment type="caution">
    <text evidence="1">The sequence shown here is derived from an EMBL/GenBank/DDBJ whole genome shotgun (WGS) entry which is preliminary data.</text>
</comment>
<dbReference type="InterPro" id="IPR029062">
    <property type="entry name" value="Class_I_gatase-like"/>
</dbReference>
<evidence type="ECO:0000313" key="2">
    <source>
        <dbReference type="Proteomes" id="UP000886723"/>
    </source>
</evidence>
<evidence type="ECO:0008006" key="3">
    <source>
        <dbReference type="Google" id="ProtNLM"/>
    </source>
</evidence>
<name>A0A9D1NX31_9FIRM</name>
<reference evidence="1" key="1">
    <citation type="submission" date="2020-10" db="EMBL/GenBank/DDBJ databases">
        <authorList>
            <person name="Gilroy R."/>
        </authorList>
    </citation>
    <scope>NUCLEOTIDE SEQUENCE</scope>
    <source>
        <strain evidence="1">ChiBcec2-4451</strain>
    </source>
</reference>
<dbReference type="EMBL" id="DVON01000230">
    <property type="protein sequence ID" value="HIV13640.1"/>
    <property type="molecule type" value="Genomic_DNA"/>
</dbReference>